<dbReference type="InterPro" id="IPR027417">
    <property type="entry name" value="P-loop_NTPase"/>
</dbReference>
<evidence type="ECO:0000313" key="9">
    <source>
        <dbReference type="Proteomes" id="UP000596035"/>
    </source>
</evidence>
<feature type="domain" description="ABC transporter" evidence="5">
    <location>
        <begin position="5"/>
        <end position="242"/>
    </location>
</feature>
<dbReference type="Pfam" id="PF00005">
    <property type="entry name" value="ABC_tran"/>
    <property type="match status" value="1"/>
</dbReference>
<evidence type="ECO:0000256" key="3">
    <source>
        <dbReference type="ARBA" id="ARBA00022741"/>
    </source>
</evidence>
<evidence type="ECO:0000313" key="7">
    <source>
        <dbReference type="EMBL" id="QQR29340.1"/>
    </source>
</evidence>
<dbReference type="InterPro" id="IPR003439">
    <property type="entry name" value="ABC_transporter-like_ATP-bd"/>
</dbReference>
<evidence type="ECO:0000256" key="2">
    <source>
        <dbReference type="ARBA" id="ARBA00022448"/>
    </source>
</evidence>
<evidence type="ECO:0000256" key="1">
    <source>
        <dbReference type="ARBA" id="ARBA00005417"/>
    </source>
</evidence>
<sequence length="328" mass="35271">MEAVIGAFDLTKVYSSKGAGGKAAALKSINLQVPEGRAVACVGPESSGKTTLIKLLSGLIRPTAGECSVLGLSPGYETARLHGRMGTVLYSAKLYADLSLWENLLFFAGVHGVGKDAAVERASFLLRRLNLWEERDQSPAVLPTGMFKRASLARALMHRPRVLLMDSQGAGMDLETAGLVQEVLEYARKEEGATVLMCTQDMGFAQNVAQSFGLLHKGTLMARGDLESLRIGGGVRLRASLRLKEGDKAPEGFLRQPDGSWQKEVQSQEEMPKYIMQTVSEGSSLYEAKLLRPGLGEIYQAYLSGGRRREAAVYAGESTSAPAGTGEK</sequence>
<dbReference type="EMBL" id="CP021422">
    <property type="protein sequence ID" value="ASB40051.1"/>
    <property type="molecule type" value="Genomic_DNA"/>
</dbReference>
<dbReference type="InterPro" id="IPR050763">
    <property type="entry name" value="ABC_transporter_ATP-binding"/>
</dbReference>
<keyword evidence="8" id="KW-1185">Reference proteome</keyword>
<reference evidence="6" key="1">
    <citation type="journal article" date="2017" name="Genome Announc.">
        <title>High-Quality Whole-Genome Sequences of the Oligo-Mouse-Microbiota Bacterial Community.</title>
        <authorList>
            <person name="Garzetti D."/>
            <person name="Brugiroux S."/>
            <person name="Bunk B."/>
            <person name="Pukall R."/>
            <person name="McCoy K.D."/>
            <person name="Macpherson A.J."/>
            <person name="Stecher B."/>
        </authorList>
    </citation>
    <scope>NUCLEOTIDE SEQUENCE</scope>
    <source>
        <strain evidence="6">KB18</strain>
    </source>
</reference>
<accession>A0A1Z2XNS6</accession>
<dbReference type="PROSITE" id="PS50893">
    <property type="entry name" value="ABC_TRANSPORTER_2"/>
    <property type="match status" value="1"/>
</dbReference>
<keyword evidence="4 7" id="KW-0067">ATP-binding</keyword>
<keyword evidence="3" id="KW-0547">Nucleotide-binding</keyword>
<dbReference type="AlphaFoldDB" id="A0A1Z2XNS6"/>
<organism evidence="7 9">
    <name type="scientific">Acutalibacter muris</name>
    <dbReference type="NCBI Taxonomy" id="1796620"/>
    <lineage>
        <taxon>Bacteria</taxon>
        <taxon>Bacillati</taxon>
        <taxon>Bacillota</taxon>
        <taxon>Clostridia</taxon>
        <taxon>Eubacteriales</taxon>
        <taxon>Acutalibacteraceae</taxon>
        <taxon>Acutalibacter</taxon>
    </lineage>
</organism>
<reference evidence="8" key="2">
    <citation type="submission" date="2017-05" db="EMBL/GenBank/DDBJ databases">
        <title>Improved OligoMM genomes.</title>
        <authorList>
            <person name="Garzetti D."/>
        </authorList>
    </citation>
    <scope>NUCLEOTIDE SEQUENCE [LARGE SCALE GENOMIC DNA]</scope>
    <source>
        <strain evidence="8">KB18</strain>
    </source>
</reference>
<evidence type="ECO:0000313" key="6">
    <source>
        <dbReference type="EMBL" id="ASB40051.1"/>
    </source>
</evidence>
<dbReference type="PANTHER" id="PTHR42711:SF5">
    <property type="entry name" value="ABC TRANSPORTER ATP-BINDING PROTEIN NATA"/>
    <property type="match status" value="1"/>
</dbReference>
<protein>
    <submittedName>
        <fullName evidence="7">ABC transporter ATP-binding protein</fullName>
    </submittedName>
</protein>
<proteinExistence type="inferred from homology"/>
<dbReference type="Proteomes" id="UP000596035">
    <property type="component" value="Chromosome"/>
</dbReference>
<dbReference type="RefSeq" id="WP_066534941.1">
    <property type="nucleotide sequence ID" value="NZ_CP021422.1"/>
</dbReference>
<dbReference type="Proteomes" id="UP000196710">
    <property type="component" value="Chromosome"/>
</dbReference>
<name>A0A1Z2XNS6_9FIRM</name>
<dbReference type="GO" id="GO:0016887">
    <property type="term" value="F:ATP hydrolysis activity"/>
    <property type="evidence" value="ECO:0007669"/>
    <property type="project" value="InterPro"/>
</dbReference>
<dbReference type="Gene3D" id="3.40.50.300">
    <property type="entry name" value="P-loop containing nucleotide triphosphate hydrolases"/>
    <property type="match status" value="1"/>
</dbReference>
<dbReference type="EMBL" id="CP065321">
    <property type="protein sequence ID" value="QQR29340.1"/>
    <property type="molecule type" value="Genomic_DNA"/>
</dbReference>
<keyword evidence="2" id="KW-0813">Transport</keyword>
<comment type="similarity">
    <text evidence="1">Belongs to the ABC transporter superfamily.</text>
</comment>
<evidence type="ECO:0000313" key="8">
    <source>
        <dbReference type="Proteomes" id="UP000196710"/>
    </source>
</evidence>
<evidence type="ECO:0000256" key="4">
    <source>
        <dbReference type="ARBA" id="ARBA00022840"/>
    </source>
</evidence>
<dbReference type="PANTHER" id="PTHR42711">
    <property type="entry name" value="ABC TRANSPORTER ATP-BINDING PROTEIN"/>
    <property type="match status" value="1"/>
</dbReference>
<reference evidence="7 9" key="3">
    <citation type="submission" date="2020-11" db="EMBL/GenBank/DDBJ databases">
        <title>Closed and high quality bacterial genomes of the OMM12 community.</title>
        <authorList>
            <person name="Marbouty M."/>
            <person name="Lamy-Besnier Q."/>
            <person name="Debarbieux L."/>
            <person name="Koszul R."/>
        </authorList>
    </citation>
    <scope>NUCLEOTIDE SEQUENCE [LARGE SCALE GENOMIC DNA]</scope>
    <source>
        <strain evidence="7 9">KB18</strain>
    </source>
</reference>
<dbReference type="KEGG" id="amur:ADH66_04890"/>
<evidence type="ECO:0000259" key="5">
    <source>
        <dbReference type="PROSITE" id="PS50893"/>
    </source>
</evidence>
<dbReference type="SUPFAM" id="SSF52540">
    <property type="entry name" value="P-loop containing nucleoside triphosphate hydrolases"/>
    <property type="match status" value="1"/>
</dbReference>
<dbReference type="GO" id="GO:0005524">
    <property type="term" value="F:ATP binding"/>
    <property type="evidence" value="ECO:0007669"/>
    <property type="project" value="UniProtKB-KW"/>
</dbReference>
<gene>
    <name evidence="6" type="ORF">ADH66_04890</name>
    <name evidence="7" type="ORF">I5Q82_14960</name>
</gene>